<feature type="chain" id="PRO_5016103821" evidence="1">
    <location>
        <begin position="20"/>
        <end position="381"/>
    </location>
</feature>
<proteinExistence type="predicted"/>
<keyword evidence="4" id="KW-1185">Reference proteome</keyword>
<reference evidence="3 4" key="1">
    <citation type="submission" date="2018-06" db="EMBL/GenBank/DDBJ databases">
        <title>Genomic Encyclopedia of Archaeal and Bacterial Type Strains, Phase II (KMG-II): from individual species to whole genera.</title>
        <authorList>
            <person name="Goeker M."/>
        </authorList>
    </citation>
    <scope>NUCLEOTIDE SEQUENCE [LARGE SCALE GENOMIC DNA]</scope>
    <source>
        <strain evidence="3 4">DSM 23241</strain>
    </source>
</reference>
<organism evidence="3 4">
    <name type="scientific">Hydrotalea sandarakina</name>
    <dbReference type="NCBI Taxonomy" id="1004304"/>
    <lineage>
        <taxon>Bacteria</taxon>
        <taxon>Pseudomonadati</taxon>
        <taxon>Bacteroidota</taxon>
        <taxon>Chitinophagia</taxon>
        <taxon>Chitinophagales</taxon>
        <taxon>Chitinophagaceae</taxon>
        <taxon>Hydrotalea</taxon>
    </lineage>
</organism>
<keyword evidence="1" id="KW-0732">Signal</keyword>
<dbReference type="Pfam" id="PF08534">
    <property type="entry name" value="Redoxin"/>
    <property type="match status" value="1"/>
</dbReference>
<dbReference type="AlphaFoldDB" id="A0A2W7RGG4"/>
<dbReference type="OrthoDB" id="9815205at2"/>
<name>A0A2W7RGG4_9BACT</name>
<dbReference type="PANTHER" id="PTHR42852:SF13">
    <property type="entry name" value="PROTEIN DIPZ"/>
    <property type="match status" value="1"/>
</dbReference>
<dbReference type="Gene3D" id="3.40.30.10">
    <property type="entry name" value="Glutaredoxin"/>
    <property type="match status" value="1"/>
</dbReference>
<evidence type="ECO:0000259" key="2">
    <source>
        <dbReference type="PROSITE" id="PS51352"/>
    </source>
</evidence>
<comment type="caution">
    <text evidence="3">The sequence shown here is derived from an EMBL/GenBank/DDBJ whole genome shotgun (WGS) entry which is preliminary data.</text>
</comment>
<dbReference type="PANTHER" id="PTHR42852">
    <property type="entry name" value="THIOL:DISULFIDE INTERCHANGE PROTEIN DSBE"/>
    <property type="match status" value="1"/>
</dbReference>
<protein>
    <submittedName>
        <fullName evidence="3">Uncharacterized protein DUF4369</fullName>
    </submittedName>
</protein>
<dbReference type="InterPro" id="IPR050553">
    <property type="entry name" value="Thioredoxin_ResA/DsbE_sf"/>
</dbReference>
<dbReference type="CDD" id="cd02966">
    <property type="entry name" value="TlpA_like_family"/>
    <property type="match status" value="1"/>
</dbReference>
<gene>
    <name evidence="3" type="ORF">LX80_02741</name>
</gene>
<feature type="domain" description="Thioredoxin" evidence="2">
    <location>
        <begin position="246"/>
        <end position="381"/>
    </location>
</feature>
<evidence type="ECO:0000313" key="4">
    <source>
        <dbReference type="Proteomes" id="UP000249720"/>
    </source>
</evidence>
<sequence>MIRLIFQLLLICSLSIASAQTNCHISGTINKIEKGYLKLVKNIENNELATSVLYQGNQFPDTIQVNKHHFTISGYILQPALYRLINVENDFITEPFFIDTGYQNITFQQAANHNPFDVGWGVEISNNSIQDTFIHYLSLFDIVNKKILTLYDTTNCNVIENRADRKVCTMHFELQRNTYRNQRDSILVDYIKAHPNAAINPWILYWNMNKIGYRVAYAKLLQQQNGLFPKPIQQILIIFLKQLRTKTIGEPFPLLHFIQAKMPGWKRDTLAYTLVDFWYSSCSPCIGQFELLKPIYKQYHTKGFEIIAITTDGASTLQQYKAVLAQQQYPWRQCIDTAGKQAQSIYIQSYPSNFLINQQGKIVAINITPERLATFLKNELL</sequence>
<dbReference type="InterPro" id="IPR036249">
    <property type="entry name" value="Thioredoxin-like_sf"/>
</dbReference>
<accession>A0A2W7RGG4</accession>
<dbReference type="EMBL" id="QKZV01000013">
    <property type="protein sequence ID" value="PZX59494.1"/>
    <property type="molecule type" value="Genomic_DNA"/>
</dbReference>
<dbReference type="InterPro" id="IPR013740">
    <property type="entry name" value="Redoxin"/>
</dbReference>
<feature type="signal peptide" evidence="1">
    <location>
        <begin position="1"/>
        <end position="19"/>
    </location>
</feature>
<dbReference type="PROSITE" id="PS51352">
    <property type="entry name" value="THIOREDOXIN_2"/>
    <property type="match status" value="1"/>
</dbReference>
<evidence type="ECO:0000313" key="3">
    <source>
        <dbReference type="EMBL" id="PZX59494.1"/>
    </source>
</evidence>
<dbReference type="Proteomes" id="UP000249720">
    <property type="component" value="Unassembled WGS sequence"/>
</dbReference>
<dbReference type="RefSeq" id="WP_111297222.1">
    <property type="nucleotide sequence ID" value="NZ_QKZV01000013.1"/>
</dbReference>
<dbReference type="GO" id="GO:0016491">
    <property type="term" value="F:oxidoreductase activity"/>
    <property type="evidence" value="ECO:0007669"/>
    <property type="project" value="InterPro"/>
</dbReference>
<dbReference type="InterPro" id="IPR013766">
    <property type="entry name" value="Thioredoxin_domain"/>
</dbReference>
<evidence type="ECO:0000256" key="1">
    <source>
        <dbReference type="SAM" id="SignalP"/>
    </source>
</evidence>
<dbReference type="SUPFAM" id="SSF52833">
    <property type="entry name" value="Thioredoxin-like"/>
    <property type="match status" value="1"/>
</dbReference>